<protein>
    <submittedName>
        <fullName evidence="2">(California timema) hypothetical protein</fullName>
    </submittedName>
</protein>
<gene>
    <name evidence="2" type="ORF">TCMB3V08_LOCUS11600</name>
</gene>
<sequence length="220" mass="24901">MDEPSTRKLTTGEQQPETSQTKQASGQDNNDQPGAAMESSDDNLYEETVSKKVKTPPIVVPNAAEYNIIIKLLNWNLKDDYKLHFIAQDIEIITSSLGYYSSLLKLLKEDSLEHYTYMLQKEKPFDFTSTAPPNLDYSNIILNLNGLVSSLQILFAESEVEPGLRAHRLKKLKGRWASSPSLISKLIVAYTSTRSNPATDDEITLILNEMDFDYNSEFER</sequence>
<evidence type="ECO:0000313" key="2">
    <source>
        <dbReference type="EMBL" id="CAD7579065.1"/>
    </source>
</evidence>
<proteinExistence type="predicted"/>
<feature type="region of interest" description="Disordered" evidence="1">
    <location>
        <begin position="1"/>
        <end position="45"/>
    </location>
</feature>
<dbReference type="AlphaFoldDB" id="A0A7R9JGW4"/>
<reference evidence="2" key="1">
    <citation type="submission" date="2020-11" db="EMBL/GenBank/DDBJ databases">
        <authorList>
            <person name="Tran Van P."/>
        </authorList>
    </citation>
    <scope>NUCLEOTIDE SEQUENCE</scope>
</reference>
<feature type="compositionally biased region" description="Polar residues" evidence="1">
    <location>
        <begin position="7"/>
        <end position="32"/>
    </location>
</feature>
<organism evidence="2">
    <name type="scientific">Timema californicum</name>
    <name type="common">California timema</name>
    <name type="synonym">Walking stick</name>
    <dbReference type="NCBI Taxonomy" id="61474"/>
    <lineage>
        <taxon>Eukaryota</taxon>
        <taxon>Metazoa</taxon>
        <taxon>Ecdysozoa</taxon>
        <taxon>Arthropoda</taxon>
        <taxon>Hexapoda</taxon>
        <taxon>Insecta</taxon>
        <taxon>Pterygota</taxon>
        <taxon>Neoptera</taxon>
        <taxon>Polyneoptera</taxon>
        <taxon>Phasmatodea</taxon>
        <taxon>Timematodea</taxon>
        <taxon>Timematoidea</taxon>
        <taxon>Timematidae</taxon>
        <taxon>Timema</taxon>
    </lineage>
</organism>
<name>A0A7R9JGW4_TIMCA</name>
<evidence type="ECO:0000256" key="1">
    <source>
        <dbReference type="SAM" id="MobiDB-lite"/>
    </source>
</evidence>
<dbReference type="EMBL" id="OE189744">
    <property type="protein sequence ID" value="CAD7579065.1"/>
    <property type="molecule type" value="Genomic_DNA"/>
</dbReference>
<accession>A0A7R9JGW4</accession>